<keyword evidence="5 6" id="KW-0413">Isomerase</keyword>
<proteinExistence type="inferred from homology"/>
<evidence type="ECO:0000256" key="5">
    <source>
        <dbReference type="ARBA" id="ARBA00023235"/>
    </source>
</evidence>
<dbReference type="Pfam" id="PF00639">
    <property type="entry name" value="Rotamase"/>
    <property type="match status" value="1"/>
</dbReference>
<dbReference type="PROSITE" id="PS01096">
    <property type="entry name" value="PPIC_PPIASE_1"/>
    <property type="match status" value="1"/>
</dbReference>
<dbReference type="InterPro" id="IPR000297">
    <property type="entry name" value="PPIase_PpiC"/>
</dbReference>
<gene>
    <name evidence="8" type="ORF">GTP44_21950</name>
</gene>
<protein>
    <recommendedName>
        <fullName evidence="3">peptidylprolyl isomerase</fullName>
        <ecNumber evidence="3">5.2.1.8</ecNumber>
    </recommendedName>
</protein>
<dbReference type="PROSITE" id="PS50198">
    <property type="entry name" value="PPIC_PPIASE_2"/>
    <property type="match status" value="1"/>
</dbReference>
<evidence type="ECO:0000256" key="4">
    <source>
        <dbReference type="ARBA" id="ARBA00023110"/>
    </source>
</evidence>
<evidence type="ECO:0000256" key="3">
    <source>
        <dbReference type="ARBA" id="ARBA00013194"/>
    </source>
</evidence>
<name>A0A6L8MRC8_9BURK</name>
<reference evidence="8 9" key="1">
    <citation type="submission" date="2019-12" db="EMBL/GenBank/DDBJ databases">
        <title>Novel species isolated from a subtropical stream in China.</title>
        <authorList>
            <person name="Lu H."/>
        </authorList>
    </citation>
    <scope>NUCLEOTIDE SEQUENCE [LARGE SCALE GENOMIC DNA]</scope>
    <source>
        <strain evidence="8 9">FT50W</strain>
    </source>
</reference>
<dbReference type="GO" id="GO:0003755">
    <property type="term" value="F:peptidyl-prolyl cis-trans isomerase activity"/>
    <property type="evidence" value="ECO:0007669"/>
    <property type="project" value="UniProtKB-KW"/>
</dbReference>
<dbReference type="InterPro" id="IPR046357">
    <property type="entry name" value="PPIase_dom_sf"/>
</dbReference>
<dbReference type="EMBL" id="WWCP01000035">
    <property type="protein sequence ID" value="MYM84601.1"/>
    <property type="molecule type" value="Genomic_DNA"/>
</dbReference>
<comment type="similarity">
    <text evidence="2">Belongs to the PpiC/parvulin rotamase family.</text>
</comment>
<evidence type="ECO:0000256" key="1">
    <source>
        <dbReference type="ARBA" id="ARBA00000971"/>
    </source>
</evidence>
<comment type="catalytic activity">
    <reaction evidence="1">
        <text>[protein]-peptidylproline (omega=180) = [protein]-peptidylproline (omega=0)</text>
        <dbReference type="Rhea" id="RHEA:16237"/>
        <dbReference type="Rhea" id="RHEA-COMP:10747"/>
        <dbReference type="Rhea" id="RHEA-COMP:10748"/>
        <dbReference type="ChEBI" id="CHEBI:83833"/>
        <dbReference type="ChEBI" id="CHEBI:83834"/>
        <dbReference type="EC" id="5.2.1.8"/>
    </reaction>
</comment>
<dbReference type="Proteomes" id="UP000474565">
    <property type="component" value="Unassembled WGS sequence"/>
</dbReference>
<dbReference type="Gene3D" id="3.10.50.40">
    <property type="match status" value="1"/>
</dbReference>
<dbReference type="AlphaFoldDB" id="A0A6L8MRC8"/>
<evidence type="ECO:0000313" key="8">
    <source>
        <dbReference type="EMBL" id="MYM84601.1"/>
    </source>
</evidence>
<dbReference type="PANTHER" id="PTHR47245:SF2">
    <property type="entry name" value="PEPTIDYL-PROLYL CIS-TRANS ISOMERASE HP_0175-RELATED"/>
    <property type="match status" value="1"/>
</dbReference>
<dbReference type="InterPro" id="IPR023058">
    <property type="entry name" value="PPIase_PpiC_CS"/>
</dbReference>
<comment type="caution">
    <text evidence="8">The sequence shown here is derived from an EMBL/GenBank/DDBJ whole genome shotgun (WGS) entry which is preliminary data.</text>
</comment>
<dbReference type="EC" id="5.2.1.8" evidence="3"/>
<dbReference type="InterPro" id="IPR050245">
    <property type="entry name" value="PrsA_foldase"/>
</dbReference>
<dbReference type="SUPFAM" id="SSF54534">
    <property type="entry name" value="FKBP-like"/>
    <property type="match status" value="1"/>
</dbReference>
<evidence type="ECO:0000259" key="7">
    <source>
        <dbReference type="PROSITE" id="PS50198"/>
    </source>
</evidence>
<evidence type="ECO:0000256" key="6">
    <source>
        <dbReference type="PROSITE-ProRule" id="PRU00278"/>
    </source>
</evidence>
<keyword evidence="4 6" id="KW-0697">Rotamase</keyword>
<dbReference type="PANTHER" id="PTHR47245">
    <property type="entry name" value="PEPTIDYLPROLYL ISOMERASE"/>
    <property type="match status" value="1"/>
</dbReference>
<accession>A0A6L8MRC8</accession>
<evidence type="ECO:0000313" key="9">
    <source>
        <dbReference type="Proteomes" id="UP000474565"/>
    </source>
</evidence>
<feature type="domain" description="PpiC" evidence="7">
    <location>
        <begin position="92"/>
        <end position="192"/>
    </location>
</feature>
<organism evidence="8 9">
    <name type="scientific">Duganella lactea</name>
    <dbReference type="NCBI Taxonomy" id="2692173"/>
    <lineage>
        <taxon>Bacteria</taxon>
        <taxon>Pseudomonadati</taxon>
        <taxon>Pseudomonadota</taxon>
        <taxon>Betaproteobacteria</taxon>
        <taxon>Burkholderiales</taxon>
        <taxon>Oxalobacteraceae</taxon>
        <taxon>Telluria group</taxon>
        <taxon>Duganella</taxon>
    </lineage>
</organism>
<dbReference type="RefSeq" id="WP_161021079.1">
    <property type="nucleotide sequence ID" value="NZ_WWCP01000035.1"/>
</dbReference>
<evidence type="ECO:0000256" key="2">
    <source>
        <dbReference type="ARBA" id="ARBA00007656"/>
    </source>
</evidence>
<sequence length="248" mass="27254">MGIAVNGVDINDSAIEAEIAHHLQAKNPLREAVHEVVLRRVLLDEAARLGVAGDSDDDRIEALFAREVTVPEADEDACLRYYLSQADRFRSGDLVEARHILFQVTPAAPLDLLRQTAEAILAELQAQPERFAELAGQYSNCPSGAVGGSLGQLARGQCVPEFDDLLFRLQPGELSGRLLETRFGLHIVQAQRRVGGEVIPFATVRAQIADELQRQSWQRALHQYLHILVGRADIEGVELEGAQTPLVQ</sequence>